<dbReference type="RefSeq" id="WP_136693615.1">
    <property type="nucleotide sequence ID" value="NZ_SSHH01000002.1"/>
</dbReference>
<dbReference type="CDD" id="cd03196">
    <property type="entry name" value="GST_C_5"/>
    <property type="match status" value="1"/>
</dbReference>
<keyword evidence="3" id="KW-0808">Transferase</keyword>
<dbReference type="PROSITE" id="PS51354">
    <property type="entry name" value="GLUTAREDOXIN_2"/>
    <property type="match status" value="1"/>
</dbReference>
<feature type="domain" description="GST C-terminal" evidence="2">
    <location>
        <begin position="72"/>
        <end position="200"/>
    </location>
</feature>
<dbReference type="SUPFAM" id="SSF47616">
    <property type="entry name" value="GST C-terminal domain-like"/>
    <property type="match status" value="1"/>
</dbReference>
<dbReference type="InterPro" id="IPR036249">
    <property type="entry name" value="Thioredoxin-like_sf"/>
</dbReference>
<dbReference type="GO" id="GO:0016740">
    <property type="term" value="F:transferase activity"/>
    <property type="evidence" value="ECO:0007669"/>
    <property type="project" value="UniProtKB-KW"/>
</dbReference>
<feature type="domain" description="GST N-terminal" evidence="1">
    <location>
        <begin position="2"/>
        <end position="81"/>
    </location>
</feature>
<dbReference type="EMBL" id="SSHH01000002">
    <property type="protein sequence ID" value="TIX50595.1"/>
    <property type="molecule type" value="Genomic_DNA"/>
</dbReference>
<sequence>MADPILYSFRRCPYAMRARLALRVSGASYEHREIVLRDKPQHMLEISPKGTVPVLLLSDGTVLEESLDIMRWALQQNDPESWLGRVDEELVAVNDGPFKHHLDRYKYAPRYDGADPLEHRAACAAILQGLENHLAAQPFLSGQTRGFTDAAIAPFVRQFANTDREWFDAQDWPHMQRWLSDYLASDLFAEVMRKHPLWVPGG</sequence>
<dbReference type="SFLD" id="SFLDS00019">
    <property type="entry name" value="Glutathione_Transferase_(cytos"/>
    <property type="match status" value="1"/>
</dbReference>
<evidence type="ECO:0000313" key="3">
    <source>
        <dbReference type="EMBL" id="TIX50595.1"/>
    </source>
</evidence>
<dbReference type="PANTHER" id="PTHR43968">
    <property type="match status" value="1"/>
</dbReference>
<protein>
    <submittedName>
        <fullName evidence="3">Glutathione S-transferase</fullName>
    </submittedName>
</protein>
<dbReference type="Pfam" id="PF13417">
    <property type="entry name" value="GST_N_3"/>
    <property type="match status" value="1"/>
</dbReference>
<dbReference type="PANTHER" id="PTHR43968:SF6">
    <property type="entry name" value="GLUTATHIONE S-TRANSFERASE OMEGA"/>
    <property type="match status" value="1"/>
</dbReference>
<evidence type="ECO:0000313" key="4">
    <source>
        <dbReference type="Proteomes" id="UP000309389"/>
    </source>
</evidence>
<proteinExistence type="predicted"/>
<dbReference type="Pfam" id="PF13410">
    <property type="entry name" value="GST_C_2"/>
    <property type="match status" value="1"/>
</dbReference>
<evidence type="ECO:0000259" key="1">
    <source>
        <dbReference type="PROSITE" id="PS50404"/>
    </source>
</evidence>
<organism evidence="3 4">
    <name type="scientific">Alteraurantiacibacter aquimixticola</name>
    <dbReference type="NCBI Taxonomy" id="2489173"/>
    <lineage>
        <taxon>Bacteria</taxon>
        <taxon>Pseudomonadati</taxon>
        <taxon>Pseudomonadota</taxon>
        <taxon>Alphaproteobacteria</taxon>
        <taxon>Sphingomonadales</taxon>
        <taxon>Erythrobacteraceae</taxon>
        <taxon>Alteraurantiacibacter</taxon>
    </lineage>
</organism>
<dbReference type="InterPro" id="IPR004045">
    <property type="entry name" value="Glutathione_S-Trfase_N"/>
</dbReference>
<dbReference type="Gene3D" id="3.40.30.10">
    <property type="entry name" value="Glutaredoxin"/>
    <property type="match status" value="1"/>
</dbReference>
<dbReference type="AlphaFoldDB" id="A0A4T3F2Q5"/>
<name>A0A4T3F2Q5_9SPHN</name>
<dbReference type="PROSITE" id="PS50404">
    <property type="entry name" value="GST_NTER"/>
    <property type="match status" value="1"/>
</dbReference>
<gene>
    <name evidence="3" type="ORF">E5222_10050</name>
</gene>
<reference evidence="3 4" key="1">
    <citation type="submission" date="2019-04" db="EMBL/GenBank/DDBJ databases">
        <title>Altererythrobacter aquimixticola sp. nov., isolated from sediment of junction between the ocean and a freshwater spring.</title>
        <authorList>
            <person name="Yoon J.-H."/>
        </authorList>
    </citation>
    <scope>NUCLEOTIDE SEQUENCE [LARGE SCALE GENOMIC DNA]</scope>
    <source>
        <strain evidence="3 4">SSKS-13</strain>
    </source>
</reference>
<dbReference type="SUPFAM" id="SSF52833">
    <property type="entry name" value="Thioredoxin-like"/>
    <property type="match status" value="1"/>
</dbReference>
<dbReference type="GO" id="GO:0005737">
    <property type="term" value="C:cytoplasm"/>
    <property type="evidence" value="ECO:0007669"/>
    <property type="project" value="TreeGrafter"/>
</dbReference>
<dbReference type="Proteomes" id="UP000309389">
    <property type="component" value="Unassembled WGS sequence"/>
</dbReference>
<dbReference type="CDD" id="cd03060">
    <property type="entry name" value="GST_N_Omega_like"/>
    <property type="match status" value="1"/>
</dbReference>
<dbReference type="InterPro" id="IPR010987">
    <property type="entry name" value="Glutathione-S-Trfase_C-like"/>
</dbReference>
<evidence type="ECO:0000259" key="2">
    <source>
        <dbReference type="PROSITE" id="PS50405"/>
    </source>
</evidence>
<accession>A0A4T3F2Q5</accession>
<dbReference type="OrthoDB" id="9813092at2"/>
<dbReference type="InterPro" id="IPR050983">
    <property type="entry name" value="GST_Omega/HSP26"/>
</dbReference>
<comment type="caution">
    <text evidence="3">The sequence shown here is derived from an EMBL/GenBank/DDBJ whole genome shotgun (WGS) entry which is preliminary data.</text>
</comment>
<keyword evidence="4" id="KW-1185">Reference proteome</keyword>
<dbReference type="InterPro" id="IPR036282">
    <property type="entry name" value="Glutathione-S-Trfase_C_sf"/>
</dbReference>
<dbReference type="PROSITE" id="PS50405">
    <property type="entry name" value="GST_CTER"/>
    <property type="match status" value="1"/>
</dbReference>
<dbReference type="InterPro" id="IPR040079">
    <property type="entry name" value="Glutathione_S-Trfase"/>
</dbReference>
<dbReference type="Gene3D" id="1.20.1050.10">
    <property type="match status" value="1"/>
</dbReference>